<evidence type="ECO:0000313" key="11">
    <source>
        <dbReference type="EMBL" id="KAG5626287.1"/>
    </source>
</evidence>
<organism evidence="11 12">
    <name type="scientific">Solanum commersonii</name>
    <name type="common">Commerson's wild potato</name>
    <name type="synonym">Commerson's nightshade</name>
    <dbReference type="NCBI Taxonomy" id="4109"/>
    <lineage>
        <taxon>Eukaryota</taxon>
        <taxon>Viridiplantae</taxon>
        <taxon>Streptophyta</taxon>
        <taxon>Embryophyta</taxon>
        <taxon>Tracheophyta</taxon>
        <taxon>Spermatophyta</taxon>
        <taxon>Magnoliopsida</taxon>
        <taxon>eudicotyledons</taxon>
        <taxon>Gunneridae</taxon>
        <taxon>Pentapetalae</taxon>
        <taxon>asterids</taxon>
        <taxon>lamiids</taxon>
        <taxon>Solanales</taxon>
        <taxon>Solanaceae</taxon>
        <taxon>Solanoideae</taxon>
        <taxon>Solaneae</taxon>
        <taxon>Solanum</taxon>
    </lineage>
</organism>
<dbReference type="GO" id="GO:0005634">
    <property type="term" value="C:nucleus"/>
    <property type="evidence" value="ECO:0007669"/>
    <property type="project" value="UniProtKB-SubCell"/>
</dbReference>
<dbReference type="GO" id="GO:0007018">
    <property type="term" value="P:microtubule-based movement"/>
    <property type="evidence" value="ECO:0007669"/>
    <property type="project" value="InterPro"/>
</dbReference>
<dbReference type="Gene3D" id="3.40.850.10">
    <property type="entry name" value="Kinesin motor domain"/>
    <property type="match status" value="1"/>
</dbReference>
<dbReference type="GO" id="GO:0046983">
    <property type="term" value="F:protein dimerization activity"/>
    <property type="evidence" value="ECO:0007669"/>
    <property type="project" value="InterPro"/>
</dbReference>
<evidence type="ECO:0000256" key="3">
    <source>
        <dbReference type="ARBA" id="ARBA00023125"/>
    </source>
</evidence>
<comment type="subcellular location">
    <subcellularLocation>
        <location evidence="1">Nucleus</location>
    </subcellularLocation>
</comment>
<accession>A0A9J6AQB2</accession>
<dbReference type="InterPro" id="IPR001752">
    <property type="entry name" value="Kinesin_motor_dom"/>
</dbReference>
<dbReference type="Proteomes" id="UP000824120">
    <property type="component" value="Chromosome 2"/>
</dbReference>
<comment type="similarity">
    <text evidence="7">Belongs to the TRAFAC class myosin-kinesin ATPase superfamily. Kinesin family.</text>
</comment>
<keyword evidence="5" id="KW-0505">Motor protein</keyword>
<keyword evidence="2" id="KW-0805">Transcription regulation</keyword>
<evidence type="ECO:0000256" key="8">
    <source>
        <dbReference type="SAM" id="MobiDB-lite"/>
    </source>
</evidence>
<keyword evidence="4" id="KW-0804">Transcription</keyword>
<dbReference type="InterPro" id="IPR002100">
    <property type="entry name" value="TF_MADSbox"/>
</dbReference>
<dbReference type="PANTHER" id="PTHR47972">
    <property type="entry name" value="KINESIN-LIKE PROTEIN KLP-3"/>
    <property type="match status" value="1"/>
</dbReference>
<feature type="compositionally biased region" description="Polar residues" evidence="8">
    <location>
        <begin position="174"/>
        <end position="184"/>
    </location>
</feature>
<evidence type="ECO:0000256" key="7">
    <source>
        <dbReference type="PROSITE-ProRule" id="PRU00283"/>
    </source>
</evidence>
<dbReference type="OrthoDB" id="3176171at2759"/>
<evidence type="ECO:0000259" key="10">
    <source>
        <dbReference type="PROSITE" id="PS50067"/>
    </source>
</evidence>
<protein>
    <recommendedName>
        <fullName evidence="13">MADS-box domain-containing protein</fullName>
    </recommendedName>
</protein>
<evidence type="ECO:0000256" key="2">
    <source>
        <dbReference type="ARBA" id="ARBA00023015"/>
    </source>
</evidence>
<evidence type="ECO:0000256" key="1">
    <source>
        <dbReference type="ARBA" id="ARBA00004123"/>
    </source>
</evidence>
<keyword evidence="3" id="KW-0238">DNA-binding</keyword>
<sequence>MGTGKKKIEMEKITKETSRMVTFSKRRKGLFKKAKELEFMTGSRVASVVFSPTGRPYTCGDVNSAIKQHFSTTRCRELSTSDCGDINFAIKPHFASTRCMELLTSGLNSHDSDSDSDDVVFDVSLGSKSSSTPKRNGLRCWVEGIDVEQYQNLNQLLMLKQQLEGTRERLLPSKSLNPLGSNPDSNDDESSQEIPSAFTDVNLIKKMKSEIASLRHKERSLDDKRREAFNKILDIKETVIFPNVGCIRVFSRVRPFLPTDKQRTHQPISVESGEDCSFPSGITPRRCYVFAEVEPIIRSALDGLNGITESPGIIPRVLQELFNLSSLDSSSSFTFSISMLEVYLGSIRDLLAPRPSSQKYTASRWSLPYLALPYKGGFEIDGLTEVEISNFTKTKWWYHKGRRVRSTSWTNVNETSSGSHCLTRTSIYCYGDTLGGKAEASKLWMIDLGGSERLLKTGAT</sequence>
<evidence type="ECO:0000313" key="12">
    <source>
        <dbReference type="Proteomes" id="UP000824120"/>
    </source>
</evidence>
<dbReference type="InterPro" id="IPR027417">
    <property type="entry name" value="P-loop_NTPase"/>
</dbReference>
<gene>
    <name evidence="11" type="ORF">H5410_011505</name>
</gene>
<dbReference type="Pfam" id="PF00225">
    <property type="entry name" value="Kinesin"/>
    <property type="match status" value="1"/>
</dbReference>
<dbReference type="InterPro" id="IPR036879">
    <property type="entry name" value="TF_MADSbox_sf"/>
</dbReference>
<dbReference type="GO" id="GO:0003777">
    <property type="term" value="F:microtubule motor activity"/>
    <property type="evidence" value="ECO:0007669"/>
    <property type="project" value="InterPro"/>
</dbReference>
<dbReference type="SUPFAM" id="SSF55455">
    <property type="entry name" value="SRF-like"/>
    <property type="match status" value="1"/>
</dbReference>
<evidence type="ECO:0000256" key="5">
    <source>
        <dbReference type="ARBA" id="ARBA00023175"/>
    </source>
</evidence>
<comment type="caution">
    <text evidence="7">Lacks conserved residue(s) required for the propagation of feature annotation.</text>
</comment>
<dbReference type="AlphaFoldDB" id="A0A9J6AQB2"/>
<dbReference type="SMART" id="SM00432">
    <property type="entry name" value="MADS"/>
    <property type="match status" value="1"/>
</dbReference>
<dbReference type="SMART" id="SM00129">
    <property type="entry name" value="KISc"/>
    <property type="match status" value="1"/>
</dbReference>
<dbReference type="GO" id="GO:0015630">
    <property type="term" value="C:microtubule cytoskeleton"/>
    <property type="evidence" value="ECO:0007669"/>
    <property type="project" value="TreeGrafter"/>
</dbReference>
<dbReference type="EMBL" id="JACXVP010000002">
    <property type="protein sequence ID" value="KAG5626287.1"/>
    <property type="molecule type" value="Genomic_DNA"/>
</dbReference>
<comment type="caution">
    <text evidence="11">The sequence shown here is derived from an EMBL/GenBank/DDBJ whole genome shotgun (WGS) entry which is preliminary data.</text>
</comment>
<evidence type="ECO:0000256" key="4">
    <source>
        <dbReference type="ARBA" id="ARBA00023163"/>
    </source>
</evidence>
<dbReference type="Gene3D" id="3.40.1810.10">
    <property type="entry name" value="Transcription factor, MADS-box"/>
    <property type="match status" value="1"/>
</dbReference>
<feature type="domain" description="Kinesin motor" evidence="10">
    <location>
        <begin position="309"/>
        <end position="460"/>
    </location>
</feature>
<dbReference type="InterPro" id="IPR027640">
    <property type="entry name" value="Kinesin-like_fam"/>
</dbReference>
<dbReference type="PRINTS" id="PR00380">
    <property type="entry name" value="KINESINHEAVY"/>
</dbReference>
<dbReference type="PROSITE" id="PS50066">
    <property type="entry name" value="MADS_BOX_2"/>
    <property type="match status" value="1"/>
</dbReference>
<dbReference type="PRINTS" id="PR00404">
    <property type="entry name" value="MADSDOMAIN"/>
</dbReference>
<evidence type="ECO:0000259" key="9">
    <source>
        <dbReference type="PROSITE" id="PS50066"/>
    </source>
</evidence>
<evidence type="ECO:0008006" key="13">
    <source>
        <dbReference type="Google" id="ProtNLM"/>
    </source>
</evidence>
<keyword evidence="12" id="KW-1185">Reference proteome</keyword>
<feature type="region of interest" description="Disordered" evidence="8">
    <location>
        <begin position="171"/>
        <end position="195"/>
    </location>
</feature>
<evidence type="ECO:0000256" key="6">
    <source>
        <dbReference type="ARBA" id="ARBA00023242"/>
    </source>
</evidence>
<dbReference type="GO" id="GO:0003677">
    <property type="term" value="F:DNA binding"/>
    <property type="evidence" value="ECO:0007669"/>
    <property type="project" value="UniProtKB-KW"/>
</dbReference>
<keyword evidence="6" id="KW-0539">Nucleus</keyword>
<feature type="domain" description="MADS-box" evidence="9">
    <location>
        <begin position="3"/>
        <end position="63"/>
    </location>
</feature>
<dbReference type="InterPro" id="IPR036961">
    <property type="entry name" value="Kinesin_motor_dom_sf"/>
</dbReference>
<dbReference type="Pfam" id="PF00319">
    <property type="entry name" value="SRF-TF"/>
    <property type="match status" value="1"/>
</dbReference>
<dbReference type="SUPFAM" id="SSF52540">
    <property type="entry name" value="P-loop containing nucleoside triphosphate hydrolases"/>
    <property type="match status" value="1"/>
</dbReference>
<dbReference type="GO" id="GO:0005524">
    <property type="term" value="F:ATP binding"/>
    <property type="evidence" value="ECO:0007669"/>
    <property type="project" value="InterPro"/>
</dbReference>
<proteinExistence type="inferred from homology"/>
<dbReference type="PANTHER" id="PTHR47972:SF9">
    <property type="entry name" value="KINESIN-LIKE PROTEIN KIN-14U"/>
    <property type="match status" value="1"/>
</dbReference>
<dbReference type="PROSITE" id="PS50067">
    <property type="entry name" value="KINESIN_MOTOR_2"/>
    <property type="match status" value="1"/>
</dbReference>
<name>A0A9J6AQB2_SOLCO</name>
<dbReference type="CDD" id="cd00120">
    <property type="entry name" value="MADS"/>
    <property type="match status" value="1"/>
</dbReference>
<reference evidence="11 12" key="1">
    <citation type="submission" date="2020-09" db="EMBL/GenBank/DDBJ databases">
        <title>De no assembly of potato wild relative species, Solanum commersonii.</title>
        <authorList>
            <person name="Cho K."/>
        </authorList>
    </citation>
    <scope>NUCLEOTIDE SEQUENCE [LARGE SCALE GENOMIC DNA]</scope>
    <source>
        <strain evidence="11">LZ3.2</strain>
        <tissue evidence="11">Leaf</tissue>
    </source>
</reference>
<dbReference type="GO" id="GO:0008017">
    <property type="term" value="F:microtubule binding"/>
    <property type="evidence" value="ECO:0007669"/>
    <property type="project" value="InterPro"/>
</dbReference>